<gene>
    <name evidence="9" type="ORF">DKB62_08260</name>
</gene>
<dbReference type="EMBL" id="CP029462">
    <property type="protein sequence ID" value="AXL21558.1"/>
    <property type="molecule type" value="Genomic_DNA"/>
</dbReference>
<evidence type="ECO:0000313" key="9">
    <source>
        <dbReference type="EMBL" id="AXL21558.1"/>
    </source>
</evidence>
<evidence type="ECO:0000256" key="3">
    <source>
        <dbReference type="ARBA" id="ARBA00022475"/>
    </source>
</evidence>
<dbReference type="InterPro" id="IPR011701">
    <property type="entry name" value="MFS"/>
</dbReference>
<dbReference type="InterPro" id="IPR020846">
    <property type="entry name" value="MFS_dom"/>
</dbReference>
<evidence type="ECO:0000256" key="6">
    <source>
        <dbReference type="ARBA" id="ARBA00023136"/>
    </source>
</evidence>
<dbReference type="InterPro" id="IPR036259">
    <property type="entry name" value="MFS_trans_sf"/>
</dbReference>
<evidence type="ECO:0000259" key="8">
    <source>
        <dbReference type="PROSITE" id="PS50850"/>
    </source>
</evidence>
<dbReference type="SUPFAM" id="SSF103473">
    <property type="entry name" value="MFS general substrate transporter"/>
    <property type="match status" value="1"/>
</dbReference>
<dbReference type="KEGG" id="meg:DKB62_08260"/>
<keyword evidence="4 7" id="KW-0812">Transmembrane</keyword>
<keyword evidence="3" id="KW-1003">Cell membrane</keyword>
<dbReference type="PROSITE" id="PS50850">
    <property type="entry name" value="MFS"/>
    <property type="match status" value="1"/>
</dbReference>
<dbReference type="GO" id="GO:0022857">
    <property type="term" value="F:transmembrane transporter activity"/>
    <property type="evidence" value="ECO:0007669"/>
    <property type="project" value="InterPro"/>
</dbReference>
<dbReference type="AlphaFoldDB" id="A0A346B0B5"/>
<evidence type="ECO:0000313" key="10">
    <source>
        <dbReference type="Proteomes" id="UP000254337"/>
    </source>
</evidence>
<organism evidence="9 10">
    <name type="scientific">Megasphaera stantonii</name>
    <dbReference type="NCBI Taxonomy" id="2144175"/>
    <lineage>
        <taxon>Bacteria</taxon>
        <taxon>Bacillati</taxon>
        <taxon>Bacillota</taxon>
        <taxon>Negativicutes</taxon>
        <taxon>Veillonellales</taxon>
        <taxon>Veillonellaceae</taxon>
        <taxon>Megasphaera</taxon>
    </lineage>
</organism>
<evidence type="ECO:0000256" key="4">
    <source>
        <dbReference type="ARBA" id="ARBA00022692"/>
    </source>
</evidence>
<evidence type="ECO:0000256" key="2">
    <source>
        <dbReference type="ARBA" id="ARBA00022448"/>
    </source>
</evidence>
<feature type="transmembrane region" description="Helical" evidence="7">
    <location>
        <begin position="177"/>
        <end position="195"/>
    </location>
</feature>
<feature type="domain" description="Major facilitator superfamily (MFS) profile" evidence="8">
    <location>
        <begin position="25"/>
        <end position="430"/>
    </location>
</feature>
<accession>A0A346B0B5</accession>
<dbReference type="PANTHER" id="PTHR11662:SF399">
    <property type="entry name" value="FI19708P1-RELATED"/>
    <property type="match status" value="1"/>
</dbReference>
<dbReference type="Proteomes" id="UP000254337">
    <property type="component" value="Chromosome"/>
</dbReference>
<evidence type="ECO:0000256" key="7">
    <source>
        <dbReference type="SAM" id="Phobius"/>
    </source>
</evidence>
<feature type="transmembrane region" description="Helical" evidence="7">
    <location>
        <begin position="242"/>
        <end position="267"/>
    </location>
</feature>
<proteinExistence type="predicted"/>
<feature type="transmembrane region" description="Helical" evidence="7">
    <location>
        <begin position="344"/>
        <end position="370"/>
    </location>
</feature>
<feature type="transmembrane region" description="Helical" evidence="7">
    <location>
        <begin position="120"/>
        <end position="141"/>
    </location>
</feature>
<dbReference type="InterPro" id="IPR000849">
    <property type="entry name" value="Sugar_P_transporter"/>
</dbReference>
<feature type="transmembrane region" description="Helical" evidence="7">
    <location>
        <begin position="382"/>
        <end position="400"/>
    </location>
</feature>
<comment type="subcellular location">
    <subcellularLocation>
        <location evidence="1">Cell membrane</location>
        <topology evidence="1">Multi-pass membrane protein</topology>
    </subcellularLocation>
</comment>
<keyword evidence="6 7" id="KW-0472">Membrane</keyword>
<keyword evidence="5 7" id="KW-1133">Transmembrane helix</keyword>
<feature type="transmembrane region" description="Helical" evidence="7">
    <location>
        <begin position="153"/>
        <end position="171"/>
    </location>
</feature>
<dbReference type="Pfam" id="PF07690">
    <property type="entry name" value="MFS_1"/>
    <property type="match status" value="1"/>
</dbReference>
<name>A0A346B0B5_9FIRM</name>
<dbReference type="OrthoDB" id="9773404at2"/>
<reference evidence="9 10" key="1">
    <citation type="submission" date="2018-05" db="EMBL/GenBank/DDBJ databases">
        <title>Complete genome sequence of Megasphaera sp. AJH120T, isolated from the ceca of a chicken.</title>
        <authorList>
            <person name="Maki J."/>
            <person name="Looft T."/>
        </authorList>
    </citation>
    <scope>NUCLEOTIDE SEQUENCE [LARGE SCALE GENOMIC DNA]</scope>
    <source>
        <strain evidence="9 10">AJH120</strain>
    </source>
</reference>
<feature type="transmembrane region" description="Helical" evidence="7">
    <location>
        <begin position="21"/>
        <end position="38"/>
    </location>
</feature>
<sequence length="435" mass="47547">MENAMERQQTAAAAAPARTNFRWKIAFLIFLISFVAYMDRVNLSVATPVIMQEFGFTKIDMGFIQTCFFAGYALMQVPGGMLAEKLGLRRTGALAILWWSIFTALTAFAKGKVSFAAVRLLFGMGEGPVFPALGAATFSWFNTREKGKASSSILMGTFFGPVVGPAITVALMAAMGWHAVFIIFGLVGIVLAWVWHKYAHDNPAHSPYVNEAEYAHITEGRAAASEKKSVAPWSKFLRSSQFWAVGIQFMVVDYIMYVFLAWLPLYLTEVHNLSLKAMGIWASFPWIALMAMVFVAGYISDKMANGKNSERQYTMRTFTAMAGVAVTSIGLYVAAHTPSAEMNIFWMTVSLGALGFSMSASWATVISLGGKYTGSVSGWMNLWGNIGGVLAPIVTAYFVTNYGWNDAFIATSLFGIVAIVAWIFVKPGKALTPNE</sequence>
<feature type="transmembrane region" description="Helical" evidence="7">
    <location>
        <begin position="279"/>
        <end position="299"/>
    </location>
</feature>
<dbReference type="PIRSF" id="PIRSF002808">
    <property type="entry name" value="Hexose_phosphate_transp"/>
    <property type="match status" value="1"/>
</dbReference>
<dbReference type="PANTHER" id="PTHR11662">
    <property type="entry name" value="SOLUTE CARRIER FAMILY 17"/>
    <property type="match status" value="1"/>
</dbReference>
<dbReference type="RefSeq" id="WP_087477946.1">
    <property type="nucleotide sequence ID" value="NZ_CALYAU010000030.1"/>
</dbReference>
<protein>
    <submittedName>
        <fullName evidence="9">MFS transporter</fullName>
    </submittedName>
</protein>
<dbReference type="InterPro" id="IPR050382">
    <property type="entry name" value="MFS_Na/Anion_cotransporter"/>
</dbReference>
<evidence type="ECO:0000256" key="1">
    <source>
        <dbReference type="ARBA" id="ARBA00004651"/>
    </source>
</evidence>
<feature type="transmembrane region" description="Helical" evidence="7">
    <location>
        <begin position="320"/>
        <end position="338"/>
    </location>
</feature>
<dbReference type="GO" id="GO:0005886">
    <property type="term" value="C:plasma membrane"/>
    <property type="evidence" value="ECO:0007669"/>
    <property type="project" value="UniProtKB-SubCell"/>
</dbReference>
<feature type="transmembrane region" description="Helical" evidence="7">
    <location>
        <begin position="87"/>
        <end position="108"/>
    </location>
</feature>
<keyword evidence="10" id="KW-1185">Reference proteome</keyword>
<keyword evidence="2" id="KW-0813">Transport</keyword>
<dbReference type="CDD" id="cd17319">
    <property type="entry name" value="MFS_ExuT_GudP_like"/>
    <property type="match status" value="1"/>
</dbReference>
<dbReference type="Gene3D" id="1.20.1250.20">
    <property type="entry name" value="MFS general substrate transporter like domains"/>
    <property type="match status" value="2"/>
</dbReference>
<feature type="transmembrane region" description="Helical" evidence="7">
    <location>
        <begin position="406"/>
        <end position="425"/>
    </location>
</feature>
<feature type="transmembrane region" description="Helical" evidence="7">
    <location>
        <begin position="58"/>
        <end position="75"/>
    </location>
</feature>
<evidence type="ECO:0000256" key="5">
    <source>
        <dbReference type="ARBA" id="ARBA00022989"/>
    </source>
</evidence>